<dbReference type="EMBL" id="JAMKPW020000044">
    <property type="protein sequence ID" value="KAK8192599.1"/>
    <property type="molecule type" value="Genomic_DNA"/>
</dbReference>
<proteinExistence type="predicted"/>
<name>A0ACC3S2M3_9PEZI</name>
<dbReference type="Proteomes" id="UP001320706">
    <property type="component" value="Unassembled WGS sequence"/>
</dbReference>
<comment type="caution">
    <text evidence="1">The sequence shown here is derived from an EMBL/GenBank/DDBJ whole genome shotgun (WGS) entry which is preliminary data.</text>
</comment>
<organism evidence="1 2">
    <name type="scientific">Zalaria obscura</name>
    <dbReference type="NCBI Taxonomy" id="2024903"/>
    <lineage>
        <taxon>Eukaryota</taxon>
        <taxon>Fungi</taxon>
        <taxon>Dikarya</taxon>
        <taxon>Ascomycota</taxon>
        <taxon>Pezizomycotina</taxon>
        <taxon>Dothideomycetes</taxon>
        <taxon>Dothideomycetidae</taxon>
        <taxon>Dothideales</taxon>
        <taxon>Zalariaceae</taxon>
        <taxon>Zalaria</taxon>
    </lineage>
</organism>
<sequence>MTREMEPPPKPTTSLFDVYLRLRPTFSPGAERFLDVEDGGRSAPTHITIRPPTNDHRKRAIERFAFTQVFEEEAAQLDLFKGTGLPGIIEGVLGQPGREGRDGLLATLGVTGSGKSHTILGSKAQRGLTQLSLDTLYQSIGQRITSLAENDSTFPSLCQADVSEAQLFPASAFLESLYGDGALPDRAASRAATPMMDVSFMSASANPKRYIPRLSNLPQYPAIEDITASADQSAEYAVVISMYEVYNDRIFDLLTASATKGAAAKRRTLLFKSTEQSPDKKVVAGLKKVVCSSLDEALLVLETGLTERRVAGTGSNAVSSRSHGFICVEVKKRHRGAVLGPWTSSSLTIVDLAGSERARTAKTAGATLAEAGKINESLMYLGQCMQMQSDNAENLSKPQNVVPFRQCKLTELLFSNSFPSAHHNHHNRKPPQKAIMIVTADPLGDYNATSQILRYSALAREVTVPRVPSVTQTILSATAASKGLASGRTTPSATQEELERALAELARLREQMEVMQLQLSDEISRRRQAEASWKAAEDRMEEAEAEIRDEVWEEMERRLAEEQRRWRAARDEEAERNEVHMDAKLEILTRGIGAGEVEVYEDPAQTGEEMIAELEGENERLRLRLEEVERERGLRSPSKKMRVLKTRKWEGIEMDE</sequence>
<reference evidence="1" key="1">
    <citation type="submission" date="2024-02" db="EMBL/GenBank/DDBJ databases">
        <title>Metagenome Assembled Genome of Zalaria obscura JY119.</title>
        <authorList>
            <person name="Vighnesh L."/>
            <person name="Jagadeeshwari U."/>
            <person name="Venkata Ramana C."/>
            <person name="Sasikala C."/>
        </authorList>
    </citation>
    <scope>NUCLEOTIDE SEQUENCE</scope>
    <source>
        <strain evidence="1">JY119</strain>
    </source>
</reference>
<protein>
    <submittedName>
        <fullName evidence="1">Uncharacterized protein</fullName>
    </submittedName>
</protein>
<evidence type="ECO:0000313" key="1">
    <source>
        <dbReference type="EMBL" id="KAK8192599.1"/>
    </source>
</evidence>
<keyword evidence="2" id="KW-1185">Reference proteome</keyword>
<accession>A0ACC3S2M3</accession>
<gene>
    <name evidence="1" type="ORF">M8818_007769</name>
</gene>
<evidence type="ECO:0000313" key="2">
    <source>
        <dbReference type="Proteomes" id="UP001320706"/>
    </source>
</evidence>